<dbReference type="InterPro" id="IPR039249">
    <property type="entry name" value="GPATCH11"/>
</dbReference>
<accession>A0A8E2ENN7</accession>
<sequence>MNGSEDVDDYMSMAIVEPTKPEKETSIQRQARRRREAELRARVKSKAEKKADDDAARDAALATSLDISNKGFRMMAKFGFKQGDTLGASKDARAEPINIVVKEDKGGIGLDAEKKRKFREEVEHVAKRAKAEEGEYRERMRSEREEKRKEGQLINAQKVAERLDTEVKEKGVPAEKTDQLPDRQGINCTSRRFTEPLNSTNILWRGLLRRRLEKEREGRMRYDLAQSRSRLPTYTDPDEDEDDRRALGKEEKSNVLEEELEEDDPQLEEFNALPVNERLEKLVLYLRDMHNYCFWCKYQYHDASMDGCPGVTEDEHD</sequence>
<evidence type="ECO:0000256" key="1">
    <source>
        <dbReference type="SAM" id="MobiDB-lite"/>
    </source>
</evidence>
<reference evidence="3 4" key="1">
    <citation type="journal article" date="2016" name="Nat. Commun.">
        <title>Ectomycorrhizal ecology is imprinted in the genome of the dominant symbiotic fungus Cenococcum geophilum.</title>
        <authorList>
            <consortium name="DOE Joint Genome Institute"/>
            <person name="Peter M."/>
            <person name="Kohler A."/>
            <person name="Ohm R.A."/>
            <person name="Kuo A."/>
            <person name="Krutzmann J."/>
            <person name="Morin E."/>
            <person name="Arend M."/>
            <person name="Barry K.W."/>
            <person name="Binder M."/>
            <person name="Choi C."/>
            <person name="Clum A."/>
            <person name="Copeland A."/>
            <person name="Grisel N."/>
            <person name="Haridas S."/>
            <person name="Kipfer T."/>
            <person name="LaButti K."/>
            <person name="Lindquist E."/>
            <person name="Lipzen A."/>
            <person name="Maire R."/>
            <person name="Meier B."/>
            <person name="Mihaltcheva S."/>
            <person name="Molinier V."/>
            <person name="Murat C."/>
            <person name="Poggeler S."/>
            <person name="Quandt C.A."/>
            <person name="Sperisen C."/>
            <person name="Tritt A."/>
            <person name="Tisserant E."/>
            <person name="Crous P.W."/>
            <person name="Henrissat B."/>
            <person name="Nehls U."/>
            <person name="Egli S."/>
            <person name="Spatafora J.W."/>
            <person name="Grigoriev I.V."/>
            <person name="Martin F.M."/>
        </authorList>
    </citation>
    <scope>NUCLEOTIDE SEQUENCE [LARGE SCALE GENOMIC DNA]</scope>
    <source>
        <strain evidence="3 4">CBS 207.34</strain>
    </source>
</reference>
<dbReference type="AlphaFoldDB" id="A0A8E2ENN7"/>
<dbReference type="Pfam" id="PF01585">
    <property type="entry name" value="G-patch"/>
    <property type="match status" value="1"/>
</dbReference>
<feature type="compositionally biased region" description="Basic and acidic residues" evidence="1">
    <location>
        <begin position="159"/>
        <end position="181"/>
    </location>
</feature>
<dbReference type="GO" id="GO:0000776">
    <property type="term" value="C:kinetochore"/>
    <property type="evidence" value="ECO:0007669"/>
    <property type="project" value="TreeGrafter"/>
</dbReference>
<protein>
    <recommendedName>
        <fullName evidence="2">G-patch domain-containing protein</fullName>
    </recommendedName>
</protein>
<dbReference type="PANTHER" id="PTHR21032">
    <property type="entry name" value="G PATCH DOMAIN-CONTAINING PROTEIN 11"/>
    <property type="match status" value="1"/>
</dbReference>
<feature type="compositionally biased region" description="Basic and acidic residues" evidence="1">
    <location>
        <begin position="35"/>
        <end position="57"/>
    </location>
</feature>
<dbReference type="SMART" id="SM01173">
    <property type="entry name" value="DUF4187"/>
    <property type="match status" value="1"/>
</dbReference>
<feature type="region of interest" description="Disordered" evidence="1">
    <location>
        <begin position="223"/>
        <end position="260"/>
    </location>
</feature>
<evidence type="ECO:0000313" key="3">
    <source>
        <dbReference type="EMBL" id="OCL01808.1"/>
    </source>
</evidence>
<gene>
    <name evidence="3" type="ORF">AOQ84DRAFT_401588</name>
</gene>
<organism evidence="3 4">
    <name type="scientific">Glonium stellatum</name>
    <dbReference type="NCBI Taxonomy" id="574774"/>
    <lineage>
        <taxon>Eukaryota</taxon>
        <taxon>Fungi</taxon>
        <taxon>Dikarya</taxon>
        <taxon>Ascomycota</taxon>
        <taxon>Pezizomycotina</taxon>
        <taxon>Dothideomycetes</taxon>
        <taxon>Pleosporomycetidae</taxon>
        <taxon>Gloniales</taxon>
        <taxon>Gloniaceae</taxon>
        <taxon>Glonium</taxon>
    </lineage>
</organism>
<dbReference type="InterPro" id="IPR025239">
    <property type="entry name" value="DUF4187"/>
</dbReference>
<dbReference type="InterPro" id="IPR000467">
    <property type="entry name" value="G_patch_dom"/>
</dbReference>
<feature type="compositionally biased region" description="Basic and acidic residues" evidence="1">
    <location>
        <begin position="125"/>
        <end position="151"/>
    </location>
</feature>
<evidence type="ECO:0000259" key="2">
    <source>
        <dbReference type="PROSITE" id="PS50174"/>
    </source>
</evidence>
<dbReference type="GO" id="GO:0003676">
    <property type="term" value="F:nucleic acid binding"/>
    <property type="evidence" value="ECO:0007669"/>
    <property type="project" value="InterPro"/>
</dbReference>
<dbReference type="PANTHER" id="PTHR21032:SF0">
    <property type="entry name" value="G PATCH DOMAIN-CONTAINING PROTEIN 11"/>
    <property type="match status" value="1"/>
</dbReference>
<feature type="domain" description="G-patch" evidence="2">
    <location>
        <begin position="67"/>
        <end position="113"/>
    </location>
</feature>
<dbReference type="Proteomes" id="UP000250140">
    <property type="component" value="Unassembled WGS sequence"/>
</dbReference>
<feature type="region of interest" description="Disordered" evidence="1">
    <location>
        <begin position="1"/>
        <end position="57"/>
    </location>
</feature>
<dbReference type="PROSITE" id="PS50174">
    <property type="entry name" value="G_PATCH"/>
    <property type="match status" value="1"/>
</dbReference>
<feature type="region of interest" description="Disordered" evidence="1">
    <location>
        <begin position="125"/>
        <end position="186"/>
    </location>
</feature>
<keyword evidence="4" id="KW-1185">Reference proteome</keyword>
<evidence type="ECO:0000313" key="4">
    <source>
        <dbReference type="Proteomes" id="UP000250140"/>
    </source>
</evidence>
<name>A0A8E2ENN7_9PEZI</name>
<proteinExistence type="predicted"/>
<dbReference type="SMART" id="SM00443">
    <property type="entry name" value="G_patch"/>
    <property type="match status" value="1"/>
</dbReference>
<feature type="compositionally biased region" description="Basic and acidic residues" evidence="1">
    <location>
        <begin position="243"/>
        <end position="255"/>
    </location>
</feature>
<dbReference type="EMBL" id="KV751052">
    <property type="protein sequence ID" value="OCL01808.1"/>
    <property type="molecule type" value="Genomic_DNA"/>
</dbReference>
<dbReference type="OrthoDB" id="786951at2759"/>
<dbReference type="Pfam" id="PF13821">
    <property type="entry name" value="DUF4187"/>
    <property type="match status" value="1"/>
</dbReference>